<dbReference type="InParanoid" id="A0A1X7T822"/>
<dbReference type="NCBIfam" id="NF040941">
    <property type="entry name" value="GGGWT_bact"/>
    <property type="match status" value="1"/>
</dbReference>
<dbReference type="InterPro" id="IPR014716">
    <property type="entry name" value="Fibrinogen_a/b/g_C_1"/>
</dbReference>
<protein>
    <recommendedName>
        <fullName evidence="3">Fibrinogen C-terminal domain-containing protein</fullName>
    </recommendedName>
</protein>
<dbReference type="PROSITE" id="PS00514">
    <property type="entry name" value="FIBRINOGEN_C_1"/>
    <property type="match status" value="1"/>
</dbReference>
<dbReference type="InterPro" id="IPR036056">
    <property type="entry name" value="Fibrinogen-like_C"/>
</dbReference>
<keyword evidence="2" id="KW-0732">Signal</keyword>
<feature type="domain" description="Fibrinogen C-terminal" evidence="3">
    <location>
        <begin position="46"/>
        <end position="326"/>
    </location>
</feature>
<dbReference type="SUPFAM" id="SSF56496">
    <property type="entry name" value="Fibrinogen C-terminal domain-like"/>
    <property type="match status" value="2"/>
</dbReference>
<evidence type="ECO:0000259" key="3">
    <source>
        <dbReference type="PROSITE" id="PS51406"/>
    </source>
</evidence>
<reference evidence="4" key="1">
    <citation type="submission" date="2017-05" db="UniProtKB">
        <authorList>
            <consortium name="EnsemblMetazoa"/>
        </authorList>
    </citation>
    <scope>IDENTIFICATION</scope>
</reference>
<dbReference type="InterPro" id="IPR050373">
    <property type="entry name" value="Fibrinogen_C-term_domain"/>
</dbReference>
<dbReference type="OrthoDB" id="6159560at2759"/>
<organism evidence="4">
    <name type="scientific">Amphimedon queenslandica</name>
    <name type="common">Sponge</name>
    <dbReference type="NCBI Taxonomy" id="400682"/>
    <lineage>
        <taxon>Eukaryota</taxon>
        <taxon>Metazoa</taxon>
        <taxon>Porifera</taxon>
        <taxon>Demospongiae</taxon>
        <taxon>Heteroscleromorpha</taxon>
        <taxon>Haplosclerida</taxon>
        <taxon>Niphatidae</taxon>
        <taxon>Amphimedon</taxon>
    </lineage>
</organism>
<dbReference type="PANTHER" id="PTHR19143:SF458">
    <property type="entry name" value="FIBRINOGEN C-TERMINAL DOMAIN-CONTAINING PROTEIN-RELATED"/>
    <property type="match status" value="1"/>
</dbReference>
<sequence length="326" mass="36755">MMLAGKLMYSLMIIIVIINTVNGNCPDDEKEKKTFPLVTNTSVNAIPECVMPTDCKAWKELGKNQSGVYPITPDDGPAFQVYCDMETHGGGWTVFQRRQDGSVDFYRYWTDYENGFGDLTGEFWLGLSKIHRLTKEGSNTLRVDLGDFSNNKAYAKYSTFNVSDGSTEYTLTAEGYSGTAGNSLAYHSGKKFSTRDRDNDKLSNTCPQQREGAWCDGSTEYILTVGGYSGTAGDGLITDILYGDAHNHNGMEFSTRDNDNDQDKFWNCADLYNGAWWFNLCHQSHLNGRYYTNATEAGDWNGIIWYDWKGNSYSLKFSEIKTFRNN</sequence>
<evidence type="ECO:0000256" key="2">
    <source>
        <dbReference type="SAM" id="SignalP"/>
    </source>
</evidence>
<name>A0A1X7T822_AMPQE</name>
<keyword evidence="1" id="KW-1015">Disulfide bond</keyword>
<dbReference type="PROSITE" id="PS51406">
    <property type="entry name" value="FIBRINOGEN_C_2"/>
    <property type="match status" value="1"/>
</dbReference>
<dbReference type="InterPro" id="IPR020837">
    <property type="entry name" value="Fibrinogen_CS"/>
</dbReference>
<dbReference type="InterPro" id="IPR002181">
    <property type="entry name" value="Fibrinogen_a/b/g_C_dom"/>
</dbReference>
<dbReference type="AlphaFoldDB" id="A0A1X7T822"/>
<evidence type="ECO:0000313" key="4">
    <source>
        <dbReference type="EnsemblMetazoa" id="Aqu2.1.10422_001"/>
    </source>
</evidence>
<proteinExistence type="predicted"/>
<feature type="chain" id="PRO_5012846940" description="Fibrinogen C-terminal domain-containing protein" evidence="2">
    <location>
        <begin position="24"/>
        <end position="326"/>
    </location>
</feature>
<dbReference type="SMART" id="SM00186">
    <property type="entry name" value="FBG"/>
    <property type="match status" value="1"/>
</dbReference>
<dbReference type="eggNOG" id="KOG2579">
    <property type="taxonomic scope" value="Eukaryota"/>
</dbReference>
<dbReference type="Pfam" id="PF00147">
    <property type="entry name" value="Fibrinogen_C"/>
    <property type="match status" value="2"/>
</dbReference>
<dbReference type="Gene3D" id="3.90.215.10">
    <property type="entry name" value="Gamma Fibrinogen, chain A, domain 1"/>
    <property type="match status" value="2"/>
</dbReference>
<evidence type="ECO:0000256" key="1">
    <source>
        <dbReference type="ARBA" id="ARBA00023157"/>
    </source>
</evidence>
<dbReference type="PANTHER" id="PTHR19143">
    <property type="entry name" value="FIBRINOGEN/TENASCIN/ANGIOPOEITIN"/>
    <property type="match status" value="1"/>
</dbReference>
<feature type="signal peptide" evidence="2">
    <location>
        <begin position="1"/>
        <end position="23"/>
    </location>
</feature>
<dbReference type="EnsemblMetazoa" id="Aqu2.1.10422_001">
    <property type="protein sequence ID" value="Aqu2.1.10422_001"/>
    <property type="gene ID" value="Aqu2.1.10422"/>
</dbReference>
<accession>A0A1X7T822</accession>
<dbReference type="CDD" id="cd00087">
    <property type="entry name" value="FReD"/>
    <property type="match status" value="1"/>
</dbReference>